<dbReference type="GeneID" id="43655748"/>
<dbReference type="Proteomes" id="UP000326268">
    <property type="component" value="Unassembled WGS sequence"/>
</dbReference>
<proteinExistence type="predicted"/>
<protein>
    <submittedName>
        <fullName evidence="1">Uncharacterized protein</fullName>
    </submittedName>
</protein>
<gene>
    <name evidence="1" type="ORF">BDV27DRAFT_150949</name>
</gene>
<dbReference type="OrthoDB" id="4504959at2759"/>
<organism evidence="1 2">
    <name type="scientific">Aspergillus caelatus</name>
    <dbReference type="NCBI Taxonomy" id="61420"/>
    <lineage>
        <taxon>Eukaryota</taxon>
        <taxon>Fungi</taxon>
        <taxon>Dikarya</taxon>
        <taxon>Ascomycota</taxon>
        <taxon>Pezizomycotina</taxon>
        <taxon>Eurotiomycetes</taxon>
        <taxon>Eurotiomycetidae</taxon>
        <taxon>Eurotiales</taxon>
        <taxon>Aspergillaceae</taxon>
        <taxon>Aspergillus</taxon>
        <taxon>Aspergillus subgen. Circumdati</taxon>
    </lineage>
</organism>
<sequence>MHPLRAELELAHFGRAHFLSCSAKTRRIRSVPFLLFIDEFGAHRNMYRALKAFYLIPAGLSYSARRQVGNLFTLTLGPHGAAVEDVIASFQGSFKDLISAFIMAFTGDMPQQAKNSGALNHNARFGCRFCYCSKEQRADLTFDTVLKGRYHFDTIQKLAEGHRYSTKTERQEFFTKYGLTGQQIPLRELNPTLDVVLSRPHDVPHSEWKGLGIYTAI</sequence>
<keyword evidence="2" id="KW-1185">Reference proteome</keyword>
<evidence type="ECO:0000313" key="2">
    <source>
        <dbReference type="Proteomes" id="UP000326268"/>
    </source>
</evidence>
<dbReference type="AlphaFoldDB" id="A0A5N6ZK79"/>
<dbReference type="RefSeq" id="XP_031920956.1">
    <property type="nucleotide sequence ID" value="XM_032071302.1"/>
</dbReference>
<evidence type="ECO:0000313" key="1">
    <source>
        <dbReference type="EMBL" id="KAE8357875.1"/>
    </source>
</evidence>
<accession>A0A5N6ZK79</accession>
<name>A0A5N6ZK79_9EURO</name>
<dbReference type="EMBL" id="ML737951">
    <property type="protein sequence ID" value="KAE8357875.1"/>
    <property type="molecule type" value="Genomic_DNA"/>
</dbReference>
<reference evidence="1 2" key="1">
    <citation type="submission" date="2019-04" db="EMBL/GenBank/DDBJ databases">
        <title>Friends and foes A comparative genomics studyof 23 Aspergillus species from section Flavi.</title>
        <authorList>
            <consortium name="DOE Joint Genome Institute"/>
            <person name="Kjaerbolling I."/>
            <person name="Vesth T."/>
            <person name="Frisvad J.C."/>
            <person name="Nybo J.L."/>
            <person name="Theobald S."/>
            <person name="Kildgaard S."/>
            <person name="Isbrandt T."/>
            <person name="Kuo A."/>
            <person name="Sato A."/>
            <person name="Lyhne E.K."/>
            <person name="Kogle M.E."/>
            <person name="Wiebenga A."/>
            <person name="Kun R.S."/>
            <person name="Lubbers R.J."/>
            <person name="Makela M.R."/>
            <person name="Barry K."/>
            <person name="Chovatia M."/>
            <person name="Clum A."/>
            <person name="Daum C."/>
            <person name="Haridas S."/>
            <person name="He G."/>
            <person name="LaButti K."/>
            <person name="Lipzen A."/>
            <person name="Mondo S."/>
            <person name="Riley R."/>
            <person name="Salamov A."/>
            <person name="Simmons B.A."/>
            <person name="Magnuson J.K."/>
            <person name="Henrissat B."/>
            <person name="Mortensen U.H."/>
            <person name="Larsen T.O."/>
            <person name="Devries R.P."/>
            <person name="Grigoriev I.V."/>
            <person name="Machida M."/>
            <person name="Baker S.E."/>
            <person name="Andersen M.R."/>
        </authorList>
    </citation>
    <scope>NUCLEOTIDE SEQUENCE [LARGE SCALE GENOMIC DNA]</scope>
    <source>
        <strain evidence="1 2">CBS 763.97</strain>
    </source>
</reference>